<feature type="signal peptide" evidence="1">
    <location>
        <begin position="1"/>
        <end position="19"/>
    </location>
</feature>
<gene>
    <name evidence="2" type="ORF">SCAR479_10758</name>
</gene>
<accession>A0ABR2XFZ1</accession>
<evidence type="ECO:0000256" key="1">
    <source>
        <dbReference type="SAM" id="SignalP"/>
    </source>
</evidence>
<evidence type="ECO:0000313" key="2">
    <source>
        <dbReference type="EMBL" id="KAK9772541.1"/>
    </source>
</evidence>
<keyword evidence="1" id="KW-0732">Signal</keyword>
<comment type="caution">
    <text evidence="2">The sequence shown here is derived from an EMBL/GenBank/DDBJ whole genome shotgun (WGS) entry which is preliminary data.</text>
</comment>
<keyword evidence="3" id="KW-1185">Reference proteome</keyword>
<organism evidence="2 3">
    <name type="scientific">Seiridium cardinale</name>
    <dbReference type="NCBI Taxonomy" id="138064"/>
    <lineage>
        <taxon>Eukaryota</taxon>
        <taxon>Fungi</taxon>
        <taxon>Dikarya</taxon>
        <taxon>Ascomycota</taxon>
        <taxon>Pezizomycotina</taxon>
        <taxon>Sordariomycetes</taxon>
        <taxon>Xylariomycetidae</taxon>
        <taxon>Amphisphaeriales</taxon>
        <taxon>Sporocadaceae</taxon>
        <taxon>Seiridium</taxon>
    </lineage>
</organism>
<reference evidence="2 3" key="1">
    <citation type="submission" date="2024-02" db="EMBL/GenBank/DDBJ databases">
        <title>First draft genome assembly of two strains of Seiridium cardinale.</title>
        <authorList>
            <person name="Emiliani G."/>
            <person name="Scali E."/>
        </authorList>
    </citation>
    <scope>NUCLEOTIDE SEQUENCE [LARGE SCALE GENOMIC DNA]</scope>
    <source>
        <strain evidence="2 3">BM-138-000479</strain>
    </source>
</reference>
<feature type="chain" id="PRO_5045870480" evidence="1">
    <location>
        <begin position="20"/>
        <end position="158"/>
    </location>
</feature>
<dbReference type="Proteomes" id="UP001465668">
    <property type="component" value="Unassembled WGS sequence"/>
</dbReference>
<protein>
    <submittedName>
        <fullName evidence="2">Uncharacterized protein</fullName>
    </submittedName>
</protein>
<sequence>MQISFPLFTIMAFVGFAHADFYIYADVQNIPDDSGMGVRQDGFKFFNSPPSCDDVTNAMFQNEADDVSGNRSGVRCDECGFGDSAEGESAPTEIEWNTDMGHYTWYAARDNHMVDLDGNVVGTCNVDDSDSYICGEPPIGTRDQGRSQIFCESDLTAS</sequence>
<dbReference type="EMBL" id="JARVKM010000060">
    <property type="protein sequence ID" value="KAK9772541.1"/>
    <property type="molecule type" value="Genomic_DNA"/>
</dbReference>
<name>A0ABR2XFZ1_9PEZI</name>
<evidence type="ECO:0000313" key="3">
    <source>
        <dbReference type="Proteomes" id="UP001465668"/>
    </source>
</evidence>
<proteinExistence type="predicted"/>